<evidence type="ECO:0000313" key="4">
    <source>
        <dbReference type="EMBL" id="MBC5650163.1"/>
    </source>
</evidence>
<dbReference type="GO" id="GO:0042802">
    <property type="term" value="F:identical protein binding"/>
    <property type="evidence" value="ECO:0007669"/>
    <property type="project" value="TreeGrafter"/>
</dbReference>
<feature type="transmembrane region" description="Helical" evidence="2">
    <location>
        <begin position="12"/>
        <end position="30"/>
    </location>
</feature>
<protein>
    <submittedName>
        <fullName evidence="4">GHKL domain-containing protein</fullName>
    </submittedName>
</protein>
<dbReference type="InterPro" id="IPR032834">
    <property type="entry name" value="NatK-like_C"/>
</dbReference>
<proteinExistence type="predicted"/>
<evidence type="ECO:0000256" key="2">
    <source>
        <dbReference type="SAM" id="Phobius"/>
    </source>
</evidence>
<keyword evidence="2" id="KW-1133">Transmembrane helix</keyword>
<evidence type="ECO:0000256" key="1">
    <source>
        <dbReference type="SAM" id="Coils"/>
    </source>
</evidence>
<feature type="transmembrane region" description="Helical" evidence="2">
    <location>
        <begin position="63"/>
        <end position="84"/>
    </location>
</feature>
<evidence type="ECO:0000259" key="3">
    <source>
        <dbReference type="Pfam" id="PF14501"/>
    </source>
</evidence>
<dbReference type="PANTHER" id="PTHR40448:SF1">
    <property type="entry name" value="TWO-COMPONENT SENSOR HISTIDINE KINASE"/>
    <property type="match status" value="1"/>
</dbReference>
<name>A0A8I0AGX4_9FIRM</name>
<evidence type="ECO:0000313" key="5">
    <source>
        <dbReference type="Proteomes" id="UP000652847"/>
    </source>
</evidence>
<dbReference type="PANTHER" id="PTHR40448">
    <property type="entry name" value="TWO-COMPONENT SENSOR HISTIDINE KINASE"/>
    <property type="match status" value="1"/>
</dbReference>
<dbReference type="InterPro" id="IPR036890">
    <property type="entry name" value="HATPase_C_sf"/>
</dbReference>
<organism evidence="4 5">
    <name type="scientific">Blautia segnis</name>
    <dbReference type="NCBI Taxonomy" id="2763030"/>
    <lineage>
        <taxon>Bacteria</taxon>
        <taxon>Bacillati</taxon>
        <taxon>Bacillota</taxon>
        <taxon>Clostridia</taxon>
        <taxon>Lachnospirales</taxon>
        <taxon>Lachnospiraceae</taxon>
        <taxon>Blautia</taxon>
    </lineage>
</organism>
<feature type="transmembrane region" description="Helical" evidence="2">
    <location>
        <begin position="198"/>
        <end position="217"/>
    </location>
</feature>
<accession>A0A8I0AGX4</accession>
<keyword evidence="2" id="KW-0812">Transmembrane</keyword>
<feature type="transmembrane region" description="Helical" evidence="2">
    <location>
        <begin position="166"/>
        <end position="186"/>
    </location>
</feature>
<dbReference type="Gene3D" id="3.30.565.10">
    <property type="entry name" value="Histidine kinase-like ATPase, C-terminal domain"/>
    <property type="match status" value="1"/>
</dbReference>
<dbReference type="Proteomes" id="UP000652847">
    <property type="component" value="Unassembled WGS sequence"/>
</dbReference>
<keyword evidence="1" id="KW-0175">Coiled coil</keyword>
<reference evidence="4 5" key="1">
    <citation type="submission" date="2020-08" db="EMBL/GenBank/DDBJ databases">
        <title>Genome public.</title>
        <authorList>
            <person name="Liu C."/>
            <person name="Sun Q."/>
        </authorList>
    </citation>
    <scope>NUCLEOTIDE SEQUENCE [LARGE SCALE GENOMIC DNA]</scope>
    <source>
        <strain evidence="4 5">BX17</strain>
    </source>
</reference>
<feature type="coiled-coil region" evidence="1">
    <location>
        <begin position="230"/>
        <end position="301"/>
    </location>
</feature>
<feature type="transmembrane region" description="Helical" evidence="2">
    <location>
        <begin position="39"/>
        <end position="57"/>
    </location>
</feature>
<dbReference type="SUPFAM" id="SSF55874">
    <property type="entry name" value="ATPase domain of HSP90 chaperone/DNA topoisomerase II/histidine kinase"/>
    <property type="match status" value="1"/>
</dbReference>
<gene>
    <name evidence="4" type="ORF">H8S54_03240</name>
</gene>
<sequence length="484" mass="54806">MLPLSISPNIPRIYTAIAEWLSCMICLLEVKHRVNTRRFILISAGVLFLQSIFLYLTPGLDNLLWILCMAAAGLMMYAFIYLCADVNWKDAAYYTIRAFVIAEFAASFEWQIDLFFHERSSLTPVPTGSSILILVVCYAILFGICERLYRRYQSKEQSLNITGRELASYAIIGLAVFCMSNFGFVAPDLPFYGNYSDQIYNVRTLVDLGGVAIMYAYHVQRMDLRVRYELESVQNLLHNQYAQYKQAREAVELINYKYHDLKHHIIALRAEENMDKRNAYLNQMEEELKNYEAQNKTGNNVLDVMLTLKTLYCQKHGVTMTSVIDGTLFDFMNAMDISSIFGNALDNAIECELKIPDKEKRLIHINAHARKNFLIILFDNYYEGDMKLGNGLPETTKKDAQFHGYGLKSVQYTAQKYGGAVDVSANDHWFHLKILIPMPAQTETAKAGSDGAAETVNTVAATAATETTKAAANTAREKNNNTAI</sequence>
<keyword evidence="2" id="KW-0472">Membrane</keyword>
<feature type="transmembrane region" description="Helical" evidence="2">
    <location>
        <begin position="91"/>
        <end position="108"/>
    </location>
</feature>
<feature type="domain" description="Sensor histidine kinase NatK-like C-terminal" evidence="3">
    <location>
        <begin position="332"/>
        <end position="437"/>
    </location>
</feature>
<keyword evidence="5" id="KW-1185">Reference proteome</keyword>
<dbReference type="EMBL" id="JACOOT010000008">
    <property type="protein sequence ID" value="MBC5650163.1"/>
    <property type="molecule type" value="Genomic_DNA"/>
</dbReference>
<dbReference type="CDD" id="cd16935">
    <property type="entry name" value="HATPase_AgrC-ComD-like"/>
    <property type="match status" value="1"/>
</dbReference>
<feature type="transmembrane region" description="Helical" evidence="2">
    <location>
        <begin position="128"/>
        <end position="145"/>
    </location>
</feature>
<dbReference type="AlphaFoldDB" id="A0A8I0AGX4"/>
<comment type="caution">
    <text evidence="4">The sequence shown here is derived from an EMBL/GenBank/DDBJ whole genome shotgun (WGS) entry which is preliminary data.</text>
</comment>
<dbReference type="Pfam" id="PF14501">
    <property type="entry name" value="HATPase_c_5"/>
    <property type="match status" value="1"/>
</dbReference>